<gene>
    <name evidence="1" type="ORF">PM001_LOCUS30210</name>
</gene>
<name>A0AAV1VGI9_9STRA</name>
<proteinExistence type="predicted"/>
<evidence type="ECO:0000313" key="1">
    <source>
        <dbReference type="EMBL" id="CAK7945060.1"/>
    </source>
</evidence>
<accession>A0AAV1VGI9</accession>
<reference evidence="1" key="1">
    <citation type="submission" date="2024-01" db="EMBL/GenBank/DDBJ databases">
        <authorList>
            <person name="Webb A."/>
        </authorList>
    </citation>
    <scope>NUCLEOTIDE SEQUENCE</scope>
    <source>
        <strain evidence="1">Pm1</strain>
    </source>
</reference>
<sequence>MPTPESKGFLLDLRSGKIKQICVLVTEDEFVADIRSEQVFAEKEKVFSSSSMDESVVNEETRIE</sequence>
<protein>
    <submittedName>
        <fullName evidence="1">Uncharacterized protein</fullName>
    </submittedName>
</protein>
<organism evidence="1 2">
    <name type="scientific">Peronospora matthiolae</name>
    <dbReference type="NCBI Taxonomy" id="2874970"/>
    <lineage>
        <taxon>Eukaryota</taxon>
        <taxon>Sar</taxon>
        <taxon>Stramenopiles</taxon>
        <taxon>Oomycota</taxon>
        <taxon>Peronosporomycetes</taxon>
        <taxon>Peronosporales</taxon>
        <taxon>Peronosporaceae</taxon>
        <taxon>Peronospora</taxon>
    </lineage>
</organism>
<comment type="caution">
    <text evidence="1">The sequence shown here is derived from an EMBL/GenBank/DDBJ whole genome shotgun (WGS) entry which is preliminary data.</text>
</comment>
<evidence type="ECO:0000313" key="2">
    <source>
        <dbReference type="Proteomes" id="UP001162060"/>
    </source>
</evidence>
<dbReference type="AlphaFoldDB" id="A0AAV1VGI9"/>
<dbReference type="EMBL" id="CAKLBY020000312">
    <property type="protein sequence ID" value="CAK7945060.1"/>
    <property type="molecule type" value="Genomic_DNA"/>
</dbReference>
<dbReference type="Proteomes" id="UP001162060">
    <property type="component" value="Unassembled WGS sequence"/>
</dbReference>